<dbReference type="InterPro" id="IPR015421">
    <property type="entry name" value="PyrdxlP-dep_Trfase_major"/>
</dbReference>
<dbReference type="FunFam" id="3.40.640.10:FF:000064">
    <property type="entry name" value="Aspartate aminotransferase"/>
    <property type="match status" value="1"/>
</dbReference>
<comment type="catalytic activity">
    <reaction evidence="7">
        <text>L-aspartate + 2-oxoglutarate = oxaloacetate + L-glutamate</text>
        <dbReference type="Rhea" id="RHEA:21824"/>
        <dbReference type="ChEBI" id="CHEBI:16452"/>
        <dbReference type="ChEBI" id="CHEBI:16810"/>
        <dbReference type="ChEBI" id="CHEBI:29985"/>
        <dbReference type="ChEBI" id="CHEBI:29991"/>
        <dbReference type="EC" id="2.6.1.1"/>
    </reaction>
</comment>
<dbReference type="GO" id="GO:0004069">
    <property type="term" value="F:L-aspartate:2-oxoglutarate aminotransferase activity"/>
    <property type="evidence" value="ECO:0000318"/>
    <property type="project" value="GO_Central"/>
</dbReference>
<dbReference type="STRING" id="45351.A7SPW2"/>
<evidence type="ECO:0000313" key="10">
    <source>
        <dbReference type="Proteomes" id="UP000001593"/>
    </source>
</evidence>
<evidence type="ECO:0000256" key="7">
    <source>
        <dbReference type="RuleBase" id="RU000480"/>
    </source>
</evidence>
<evidence type="ECO:0000256" key="3">
    <source>
        <dbReference type="ARBA" id="ARBA00011738"/>
    </source>
</evidence>
<dbReference type="AlphaFoldDB" id="A7SPW2"/>
<dbReference type="PhylomeDB" id="A7SPW2"/>
<evidence type="ECO:0000256" key="4">
    <source>
        <dbReference type="ARBA" id="ARBA00022576"/>
    </source>
</evidence>
<dbReference type="OrthoDB" id="5946442at2759"/>
<sequence>MASTNLFKDVPLVPTDHVFHVMACYNKDKDPSKINLGVGAYRDNDGKPWVLPVVSKVETQLAQGIADGTLNHEYLGIDGLRQFSDAACKLLLGGDHPAIAQNRVCGIQSISGTGSVFLGLKFLYQFYNCKTAYISKPTWGNHLKTLKAVGFTDIREYRYYKAETCSVDFDAMWEDLEKAPEGSIIVLHECAHNPTGVDLSHDQWIKIADIMKKRQLFPYFDTAYQGFASGDVDEDAWAVRYFASQGFELIAAQSFAKNFGLYNERAGNVCVVTSDDDCAERIRSQMKALIRPMWSNPPNHGARIVATILCNDTLQAEWRECVHTMGQRMLQMRQALFSKLKELGTPGTWNHVIDQRGMFSFTGLNLKQVRRLTEKHHIYLLDSGRINICGLTPANVEYVARAIHDVVTHKDEV</sequence>
<dbReference type="KEGG" id="nve:5505584"/>
<dbReference type="SMR" id="A7SPW2"/>
<dbReference type="GO" id="GO:0030170">
    <property type="term" value="F:pyridoxal phosphate binding"/>
    <property type="evidence" value="ECO:0007669"/>
    <property type="project" value="InterPro"/>
</dbReference>
<dbReference type="Gene3D" id="3.40.640.10">
    <property type="entry name" value="Type I PLP-dependent aspartate aminotransferase-like (Major domain)"/>
    <property type="match status" value="1"/>
</dbReference>
<dbReference type="EMBL" id="DS469738">
    <property type="protein sequence ID" value="EDO34259.1"/>
    <property type="molecule type" value="Genomic_DNA"/>
</dbReference>
<dbReference type="PANTHER" id="PTHR11879">
    <property type="entry name" value="ASPARTATE AMINOTRANSFERASE"/>
    <property type="match status" value="1"/>
</dbReference>
<dbReference type="PROSITE" id="PS00105">
    <property type="entry name" value="AA_TRANSFER_CLASS_1"/>
    <property type="match status" value="1"/>
</dbReference>
<evidence type="ECO:0000313" key="9">
    <source>
        <dbReference type="EMBL" id="EDO34259.1"/>
    </source>
</evidence>
<dbReference type="PANTHER" id="PTHR11879:SF55">
    <property type="entry name" value="GLUTAMATE OXALOACETATE TRANSAMINASE 1, ISOFORM B"/>
    <property type="match status" value="1"/>
</dbReference>
<comment type="subunit">
    <text evidence="3 7">Homodimer.</text>
</comment>
<keyword evidence="10" id="KW-1185">Reference proteome</keyword>
<dbReference type="InterPro" id="IPR015424">
    <property type="entry name" value="PyrdxlP-dep_Trfase"/>
</dbReference>
<dbReference type="SUPFAM" id="SSF53383">
    <property type="entry name" value="PLP-dependent transferases"/>
    <property type="match status" value="1"/>
</dbReference>
<name>A7SPW2_NEMVE</name>
<dbReference type="GO" id="GO:0005829">
    <property type="term" value="C:cytosol"/>
    <property type="evidence" value="ECO:0000318"/>
    <property type="project" value="GO_Central"/>
</dbReference>
<dbReference type="eggNOG" id="KOG1412">
    <property type="taxonomic scope" value="Eukaryota"/>
</dbReference>
<comment type="similarity">
    <text evidence="2">Belongs to the class-I pyridoxal-phosphate-dependent aminotransferase family.</text>
</comment>
<dbReference type="GO" id="GO:0006532">
    <property type="term" value="P:aspartate biosynthetic process"/>
    <property type="evidence" value="ECO:0000318"/>
    <property type="project" value="GO_Central"/>
</dbReference>
<dbReference type="OMA" id="GTWTHIT"/>
<dbReference type="InParanoid" id="A7SPW2"/>
<evidence type="ECO:0000256" key="1">
    <source>
        <dbReference type="ARBA" id="ARBA00001933"/>
    </source>
</evidence>
<keyword evidence="5 7" id="KW-0808">Transferase</keyword>
<evidence type="ECO:0000256" key="6">
    <source>
        <dbReference type="ARBA" id="ARBA00022898"/>
    </source>
</evidence>
<dbReference type="NCBIfam" id="NF006719">
    <property type="entry name" value="PRK09257.1"/>
    <property type="match status" value="1"/>
</dbReference>
<reference evidence="9 10" key="1">
    <citation type="journal article" date="2007" name="Science">
        <title>Sea anemone genome reveals ancestral eumetazoan gene repertoire and genomic organization.</title>
        <authorList>
            <person name="Putnam N.H."/>
            <person name="Srivastava M."/>
            <person name="Hellsten U."/>
            <person name="Dirks B."/>
            <person name="Chapman J."/>
            <person name="Salamov A."/>
            <person name="Terry A."/>
            <person name="Shapiro H."/>
            <person name="Lindquist E."/>
            <person name="Kapitonov V.V."/>
            <person name="Jurka J."/>
            <person name="Genikhovich G."/>
            <person name="Grigoriev I.V."/>
            <person name="Lucas S.M."/>
            <person name="Steele R.E."/>
            <person name="Finnerty J.R."/>
            <person name="Technau U."/>
            <person name="Martindale M.Q."/>
            <person name="Rokhsar D.S."/>
        </authorList>
    </citation>
    <scope>NUCLEOTIDE SEQUENCE [LARGE SCALE GENOMIC DNA]</scope>
    <source>
        <strain evidence="10">CH2 X CH6</strain>
    </source>
</reference>
<feature type="domain" description="Aminotransferase class I/classII large" evidence="8">
    <location>
        <begin position="32"/>
        <end position="403"/>
    </location>
</feature>
<dbReference type="InterPro" id="IPR000796">
    <property type="entry name" value="Asp_trans"/>
</dbReference>
<evidence type="ECO:0000256" key="2">
    <source>
        <dbReference type="ARBA" id="ARBA00007441"/>
    </source>
</evidence>
<keyword evidence="6" id="KW-0663">Pyridoxal phosphate</keyword>
<organism evidence="9 10">
    <name type="scientific">Nematostella vectensis</name>
    <name type="common">Starlet sea anemone</name>
    <dbReference type="NCBI Taxonomy" id="45351"/>
    <lineage>
        <taxon>Eukaryota</taxon>
        <taxon>Metazoa</taxon>
        <taxon>Cnidaria</taxon>
        <taxon>Anthozoa</taxon>
        <taxon>Hexacorallia</taxon>
        <taxon>Actiniaria</taxon>
        <taxon>Edwardsiidae</taxon>
        <taxon>Nematostella</taxon>
    </lineage>
</organism>
<proteinExistence type="inferred from homology"/>
<accession>A7SPW2</accession>
<dbReference type="Proteomes" id="UP000001593">
    <property type="component" value="Unassembled WGS sequence"/>
</dbReference>
<dbReference type="CDD" id="cd00609">
    <property type="entry name" value="AAT_like"/>
    <property type="match status" value="1"/>
</dbReference>
<dbReference type="HOGENOM" id="CLU_032440_1_2_1"/>
<dbReference type="Pfam" id="PF00155">
    <property type="entry name" value="Aminotran_1_2"/>
    <property type="match status" value="1"/>
</dbReference>
<dbReference type="PRINTS" id="PR00799">
    <property type="entry name" value="TRANSAMINASE"/>
</dbReference>
<keyword evidence="4 7" id="KW-0032">Aminotransferase</keyword>
<evidence type="ECO:0000256" key="5">
    <source>
        <dbReference type="ARBA" id="ARBA00022679"/>
    </source>
</evidence>
<comment type="miscellaneous">
    <text evidence="7">In eukaryotes there are cytoplasmic, mitochondrial and chloroplastic isozymes.</text>
</comment>
<dbReference type="EC" id="2.6.1.1" evidence="7"/>
<dbReference type="Gene3D" id="3.90.1150.10">
    <property type="entry name" value="Aspartate Aminotransferase, domain 1"/>
    <property type="match status" value="1"/>
</dbReference>
<dbReference type="InterPro" id="IPR015422">
    <property type="entry name" value="PyrdxlP-dep_Trfase_small"/>
</dbReference>
<gene>
    <name evidence="9" type="ORF">NEMVEDRAFT_v1g246662</name>
</gene>
<dbReference type="InterPro" id="IPR004838">
    <property type="entry name" value="NHTrfase_class1_PyrdxlP-BS"/>
</dbReference>
<protein>
    <recommendedName>
        <fullName evidence="7">Aspartate aminotransferase</fullName>
        <ecNumber evidence="7">2.6.1.1</ecNumber>
    </recommendedName>
</protein>
<dbReference type="InterPro" id="IPR004839">
    <property type="entry name" value="Aminotransferase_I/II_large"/>
</dbReference>
<evidence type="ECO:0000259" key="8">
    <source>
        <dbReference type="Pfam" id="PF00155"/>
    </source>
</evidence>
<dbReference type="FunCoup" id="A7SPW2">
    <property type="interactions" value="687"/>
</dbReference>
<comment type="cofactor">
    <cofactor evidence="1">
        <name>pyridoxal 5'-phosphate</name>
        <dbReference type="ChEBI" id="CHEBI:597326"/>
    </cofactor>
</comment>
<dbReference type="FunFam" id="3.90.1150.10:FF:000001">
    <property type="entry name" value="Aspartate aminotransferase"/>
    <property type="match status" value="1"/>
</dbReference>